<dbReference type="GO" id="GO:0003677">
    <property type="term" value="F:DNA binding"/>
    <property type="evidence" value="ECO:0007669"/>
    <property type="project" value="InterPro"/>
</dbReference>
<dbReference type="InterPro" id="IPR036977">
    <property type="entry name" value="DNA_primase_Znf_CHC2"/>
</dbReference>
<dbReference type="Gene3D" id="3.40.1360.10">
    <property type="match status" value="1"/>
</dbReference>
<evidence type="ECO:0000313" key="5">
    <source>
        <dbReference type="Proteomes" id="UP000483142"/>
    </source>
</evidence>
<evidence type="ECO:0000313" key="4">
    <source>
        <dbReference type="Proteomes" id="UP000468344"/>
    </source>
</evidence>
<dbReference type="SUPFAM" id="SSF56731">
    <property type="entry name" value="DNA primase core"/>
    <property type="match status" value="1"/>
</dbReference>
<protein>
    <submittedName>
        <fullName evidence="2">DNA primase</fullName>
    </submittedName>
</protein>
<evidence type="ECO:0000256" key="1">
    <source>
        <dbReference type="SAM" id="MobiDB-lite"/>
    </source>
</evidence>
<comment type="caution">
    <text evidence="2">The sequence shown here is derived from an EMBL/GenBank/DDBJ whole genome shotgun (WGS) entry which is preliminary data.</text>
</comment>
<accession>A0A6G0GLP8</accession>
<dbReference type="Proteomes" id="UP000468344">
    <property type="component" value="Unassembled WGS sequence"/>
</dbReference>
<sequence length="321" mass="37151">MTIQDAKQIKLADYLQSLGYTPVKQQGRSLWYKSPLRNETDASFKVNTELNQWYDFGIGKGGNIIALAAELYHSENVAYLLERIAERTPYIRPASFSFDEQKAHNSNFQGVQVGELSSPALIDYLRGRGINIELAKRECKELRYEYEGKTYFVVGFPNISGGYELRNRYFKGGLAPKDITHIRQQGEQRDACYLFEGFMDYLSFLTIRVNNNPEEPRTGEQDYMVLNSVTNLSKAEQLLRPYTRIGSFLDNDQAGQRAYENLKKMFGNRLQNMSHHYAGHKDLNDYLCHKNQTKQVEKKSQVQSARRMPQPQPKKKRGFRL</sequence>
<feature type="region of interest" description="Disordered" evidence="1">
    <location>
        <begin position="293"/>
        <end position="321"/>
    </location>
</feature>
<evidence type="ECO:0000313" key="2">
    <source>
        <dbReference type="EMBL" id="KAB6450558.1"/>
    </source>
</evidence>
<gene>
    <name evidence="3" type="ORF">GAZ06_23060</name>
    <name evidence="2" type="ORF">GAZ09_15510</name>
</gene>
<dbReference type="Pfam" id="PF13155">
    <property type="entry name" value="Toprim_2"/>
    <property type="match status" value="1"/>
</dbReference>
<proteinExistence type="predicted"/>
<dbReference type="RefSeq" id="WP_178286488.1">
    <property type="nucleotide sequence ID" value="NZ_JADPEZ010000018.1"/>
</dbReference>
<reference evidence="4 5" key="1">
    <citation type="journal article" date="2019" name="Nat. Med.">
        <title>A library of human gut bacterial isolates paired with longitudinal multiomics data enables mechanistic microbiome research.</title>
        <authorList>
            <person name="Poyet M."/>
            <person name="Groussin M."/>
            <person name="Gibbons S.M."/>
            <person name="Avila-Pacheco J."/>
            <person name="Jiang X."/>
            <person name="Kearney S.M."/>
            <person name="Perrotta A.R."/>
            <person name="Berdy B."/>
            <person name="Zhao S."/>
            <person name="Lieberman T.D."/>
            <person name="Swanson P.K."/>
            <person name="Smith M."/>
            <person name="Roesemann S."/>
            <person name="Alexander J.E."/>
            <person name="Rich S.A."/>
            <person name="Livny J."/>
            <person name="Vlamakis H."/>
            <person name="Clish C."/>
            <person name="Bullock K."/>
            <person name="Deik A."/>
            <person name="Scott J."/>
            <person name="Pierce K.A."/>
            <person name="Xavier R.J."/>
            <person name="Alm E.J."/>
        </authorList>
    </citation>
    <scope>NUCLEOTIDE SEQUENCE [LARGE SCALE GENOMIC DNA]</scope>
    <source>
        <strain evidence="3 4">BIOML-A140</strain>
        <strain evidence="2 5">BIOML-A141</strain>
    </source>
</reference>
<dbReference type="GO" id="GO:0008270">
    <property type="term" value="F:zinc ion binding"/>
    <property type="evidence" value="ECO:0007669"/>
    <property type="project" value="InterPro"/>
</dbReference>
<organism evidence="2 5">
    <name type="scientific">Phocaeicola vulgatus</name>
    <name type="common">Bacteroides vulgatus</name>
    <dbReference type="NCBI Taxonomy" id="821"/>
    <lineage>
        <taxon>Bacteria</taxon>
        <taxon>Pseudomonadati</taxon>
        <taxon>Bacteroidota</taxon>
        <taxon>Bacteroidia</taxon>
        <taxon>Bacteroidales</taxon>
        <taxon>Bacteroidaceae</taxon>
        <taxon>Phocaeicola</taxon>
    </lineage>
</organism>
<name>A0A6G0GLP8_PHOVU</name>
<dbReference type="EMBL" id="WDBZ01000033">
    <property type="protein sequence ID" value="KAB6450558.1"/>
    <property type="molecule type" value="Genomic_DNA"/>
</dbReference>
<dbReference type="Proteomes" id="UP000483142">
    <property type="component" value="Unassembled WGS sequence"/>
</dbReference>
<dbReference type="EMBL" id="WDBY01000084">
    <property type="protein sequence ID" value="KAB6470077.1"/>
    <property type="molecule type" value="Genomic_DNA"/>
</dbReference>
<dbReference type="GO" id="GO:0006260">
    <property type="term" value="P:DNA replication"/>
    <property type="evidence" value="ECO:0007669"/>
    <property type="project" value="InterPro"/>
</dbReference>
<dbReference type="Gene3D" id="3.90.580.10">
    <property type="entry name" value="Zinc finger, CHC2-type domain"/>
    <property type="match status" value="1"/>
</dbReference>
<dbReference type="SUPFAM" id="SSF57783">
    <property type="entry name" value="Zinc beta-ribbon"/>
    <property type="match status" value="1"/>
</dbReference>
<evidence type="ECO:0000313" key="3">
    <source>
        <dbReference type="EMBL" id="KAB6470077.1"/>
    </source>
</evidence>
<dbReference type="AlphaFoldDB" id="A0A6G0GLP8"/>